<dbReference type="Pfam" id="PF13552">
    <property type="entry name" value="DUF4127"/>
    <property type="match status" value="1"/>
</dbReference>
<sequence length="549" mass="61258">MRIKTTIVAVLMCMCLLPFEVEAKEKILFIPMDDRPVCMSYTVNSLKSAGWDIQTPPQEYIASYNRTGDPDKLYAWLEDNALLATDAIVSSDSLIYGGLVASRTHELSEQVIDARTQRLLNFKKKFGLLRLYVFGTIMRSPKASSAPVEPSYYGKYGPQIFLMGALKDKQEMKTISKKEAKELQEVLKSIPAEVQTDLYTRRKANLEVTKKLLDGVKDNAFDYFLLGKDDTAVNSDAHRDAREIDSAMKNLPAWKIRFFAGADQLGLILLTRAVNKIEQTTPLVYTFYNEGVGEKTIPTYEDTVVKKTLREHILAAGAFPAAISKNADLVLAVNTPENGLCLSATSPLNNGQLTGANKNFLNKVQGFVESGKNVGVGDIAYSNGSDNALVAGLFATKVRTLPKKHGKENVGRAGHVSELAWYLGAYAGWNTASNTLGYAIGQGILRPYMNENKKNDLLAVRYLDEWVYQAHVRQDVRNDLIYKNQWVDGSLKPKQRAEAEAAISKGMLIFASKYMAQGELKRWKFTLPWSRMFEVNVSLKTDEIKVNNN</sequence>
<gene>
    <name evidence="1" type="ORF">SDC9_43387</name>
</gene>
<dbReference type="EMBL" id="VSSQ01000544">
    <property type="protein sequence ID" value="MPL97199.1"/>
    <property type="molecule type" value="Genomic_DNA"/>
</dbReference>
<name>A0A644W0F9_9ZZZZ</name>
<protein>
    <recommendedName>
        <fullName evidence="2">DUF4127 family protein</fullName>
    </recommendedName>
</protein>
<evidence type="ECO:0008006" key="2">
    <source>
        <dbReference type="Google" id="ProtNLM"/>
    </source>
</evidence>
<organism evidence="1">
    <name type="scientific">bioreactor metagenome</name>
    <dbReference type="NCBI Taxonomy" id="1076179"/>
    <lineage>
        <taxon>unclassified sequences</taxon>
        <taxon>metagenomes</taxon>
        <taxon>ecological metagenomes</taxon>
    </lineage>
</organism>
<dbReference type="InterPro" id="IPR025394">
    <property type="entry name" value="DUF4127"/>
</dbReference>
<evidence type="ECO:0000313" key="1">
    <source>
        <dbReference type="EMBL" id="MPL97199.1"/>
    </source>
</evidence>
<comment type="caution">
    <text evidence="1">The sequence shown here is derived from an EMBL/GenBank/DDBJ whole genome shotgun (WGS) entry which is preliminary data.</text>
</comment>
<accession>A0A644W0F9</accession>
<reference evidence="1" key="1">
    <citation type="submission" date="2019-08" db="EMBL/GenBank/DDBJ databases">
        <authorList>
            <person name="Kucharzyk K."/>
            <person name="Murdoch R.W."/>
            <person name="Higgins S."/>
            <person name="Loffler F."/>
        </authorList>
    </citation>
    <scope>NUCLEOTIDE SEQUENCE</scope>
</reference>
<dbReference type="AlphaFoldDB" id="A0A644W0F9"/>
<proteinExistence type="predicted"/>